<keyword evidence="8" id="KW-0963">Cytoplasm</keyword>
<evidence type="ECO:0000256" key="4">
    <source>
        <dbReference type="ARBA" id="ARBA00022832"/>
    </source>
</evidence>
<keyword evidence="4 8" id="KW-0276">Fatty acid metabolism</keyword>
<name>A0ABR5SGL8_9BACT</name>
<dbReference type="InterPro" id="IPR002582">
    <property type="entry name" value="ACPS"/>
</dbReference>
<evidence type="ECO:0000313" key="10">
    <source>
        <dbReference type="EMBL" id="KWT85890.1"/>
    </source>
</evidence>
<comment type="subcellular location">
    <subcellularLocation>
        <location evidence="8">Cytoplasm</location>
    </subcellularLocation>
</comment>
<dbReference type="EMBL" id="LNQR01000058">
    <property type="protein sequence ID" value="KWT85890.1"/>
    <property type="molecule type" value="Genomic_DNA"/>
</dbReference>
<evidence type="ECO:0000256" key="7">
    <source>
        <dbReference type="ARBA" id="ARBA00023160"/>
    </source>
</evidence>
<protein>
    <recommendedName>
        <fullName evidence="8">Holo-[acyl-carrier-protein] synthase</fullName>
        <shortName evidence="8">Holo-ACP synthase</shortName>
        <ecNumber evidence="8">2.7.8.7</ecNumber>
    </recommendedName>
    <alternativeName>
        <fullName evidence="8">4'-phosphopantetheinyl transferase AcpS</fullName>
    </alternativeName>
</protein>
<feature type="binding site" evidence="8">
    <location>
        <position position="56"/>
    </location>
    <ligand>
        <name>Mg(2+)</name>
        <dbReference type="ChEBI" id="CHEBI:18420"/>
    </ligand>
</feature>
<dbReference type="NCBIfam" id="TIGR00516">
    <property type="entry name" value="acpS"/>
    <property type="match status" value="1"/>
</dbReference>
<comment type="cofactor">
    <cofactor evidence="8">
        <name>Mg(2+)</name>
        <dbReference type="ChEBI" id="CHEBI:18420"/>
    </cofactor>
</comment>
<comment type="similarity">
    <text evidence="8">Belongs to the P-Pant transferase superfamily. AcpS family.</text>
</comment>
<evidence type="ECO:0000256" key="5">
    <source>
        <dbReference type="ARBA" id="ARBA00022842"/>
    </source>
</evidence>
<evidence type="ECO:0000313" key="11">
    <source>
        <dbReference type="Proteomes" id="UP000060487"/>
    </source>
</evidence>
<feature type="binding site" evidence="8">
    <location>
        <position position="8"/>
    </location>
    <ligand>
        <name>Mg(2+)</name>
        <dbReference type="ChEBI" id="CHEBI:18420"/>
    </ligand>
</feature>
<accession>A0ABR5SGL8</accession>
<keyword evidence="5 8" id="KW-0460">Magnesium</keyword>
<keyword evidence="11" id="KW-1185">Reference proteome</keyword>
<dbReference type="Gene3D" id="3.90.470.20">
    <property type="entry name" value="4'-phosphopantetheinyl transferase domain"/>
    <property type="match status" value="1"/>
</dbReference>
<reference evidence="10 11" key="1">
    <citation type="submission" date="2015-11" db="EMBL/GenBank/DDBJ databases">
        <authorList>
            <person name="Lin W."/>
        </authorList>
    </citation>
    <scope>NUCLEOTIDE SEQUENCE [LARGE SCALE GENOMIC DNA]</scope>
    <source>
        <strain evidence="10 11">HCH-1</strain>
    </source>
</reference>
<comment type="function">
    <text evidence="8">Transfers the 4'-phosphopantetheine moiety from coenzyme A to a Ser of acyl-carrier-protein.</text>
</comment>
<feature type="domain" description="4'-phosphopantetheinyl transferase" evidence="9">
    <location>
        <begin position="6"/>
        <end position="90"/>
    </location>
</feature>
<dbReference type="InterPro" id="IPR037143">
    <property type="entry name" value="4-PPantetheinyl_Trfase_dom_sf"/>
</dbReference>
<dbReference type="RefSeq" id="WP_085052220.1">
    <property type="nucleotide sequence ID" value="NZ_LNQR01000058.1"/>
</dbReference>
<keyword evidence="7 8" id="KW-0275">Fatty acid biosynthesis</keyword>
<dbReference type="InterPro" id="IPR008278">
    <property type="entry name" value="4-PPantetheinyl_Trfase_dom"/>
</dbReference>
<evidence type="ECO:0000256" key="6">
    <source>
        <dbReference type="ARBA" id="ARBA00023098"/>
    </source>
</evidence>
<evidence type="ECO:0000256" key="2">
    <source>
        <dbReference type="ARBA" id="ARBA00022679"/>
    </source>
</evidence>
<comment type="catalytic activity">
    <reaction evidence="8">
        <text>apo-[ACP] + CoA = holo-[ACP] + adenosine 3',5'-bisphosphate + H(+)</text>
        <dbReference type="Rhea" id="RHEA:12068"/>
        <dbReference type="Rhea" id="RHEA-COMP:9685"/>
        <dbReference type="Rhea" id="RHEA-COMP:9690"/>
        <dbReference type="ChEBI" id="CHEBI:15378"/>
        <dbReference type="ChEBI" id="CHEBI:29999"/>
        <dbReference type="ChEBI" id="CHEBI:57287"/>
        <dbReference type="ChEBI" id="CHEBI:58343"/>
        <dbReference type="ChEBI" id="CHEBI:64479"/>
        <dbReference type="EC" id="2.7.8.7"/>
    </reaction>
</comment>
<gene>
    <name evidence="8" type="primary">acpS</name>
    <name evidence="10" type="ORF">ASN18_1599</name>
</gene>
<dbReference type="NCBIfam" id="TIGR00556">
    <property type="entry name" value="pantethn_trn"/>
    <property type="match status" value="1"/>
</dbReference>
<keyword evidence="1 8" id="KW-0444">Lipid biosynthesis</keyword>
<evidence type="ECO:0000259" key="9">
    <source>
        <dbReference type="Pfam" id="PF01648"/>
    </source>
</evidence>
<dbReference type="GO" id="GO:0008897">
    <property type="term" value="F:holo-[acyl-carrier-protein] synthase activity"/>
    <property type="evidence" value="ECO:0007669"/>
    <property type="project" value="UniProtKB-EC"/>
</dbReference>
<dbReference type="EC" id="2.7.8.7" evidence="8"/>
<comment type="caution">
    <text evidence="10">The sequence shown here is derived from an EMBL/GenBank/DDBJ whole genome shotgun (WGS) entry which is preliminary data.</text>
</comment>
<dbReference type="Proteomes" id="UP000060487">
    <property type="component" value="Unassembled WGS sequence"/>
</dbReference>
<evidence type="ECO:0000256" key="3">
    <source>
        <dbReference type="ARBA" id="ARBA00022723"/>
    </source>
</evidence>
<dbReference type="HAMAP" id="MF_00101">
    <property type="entry name" value="AcpS"/>
    <property type="match status" value="1"/>
</dbReference>
<evidence type="ECO:0000256" key="8">
    <source>
        <dbReference type="HAMAP-Rule" id="MF_00101"/>
    </source>
</evidence>
<evidence type="ECO:0000256" key="1">
    <source>
        <dbReference type="ARBA" id="ARBA00022516"/>
    </source>
</evidence>
<keyword evidence="6 8" id="KW-0443">Lipid metabolism</keyword>
<organism evidence="10 11">
    <name type="scientific">Candidatus Magnetominusculus xianensis</name>
    <dbReference type="NCBI Taxonomy" id="1748249"/>
    <lineage>
        <taxon>Bacteria</taxon>
        <taxon>Pseudomonadati</taxon>
        <taxon>Nitrospirota</taxon>
        <taxon>Nitrospiria</taxon>
        <taxon>Nitrospirales</taxon>
        <taxon>Nitrospiraceae</taxon>
        <taxon>Candidatus Magnetominusculus</taxon>
    </lineage>
</organism>
<sequence length="125" mass="14015">MRLYHGIDIVNVDRLRETMDRSAAFVEDIFTQEEQRYCLSHRDPYVHFAGRFAAKEAFLKAIGSGFTAIGIFRRIEISVMPSGRPALRLNGWLDNLMRRLNASGASVTISHTPEYAVSSVILLGG</sequence>
<dbReference type="InterPro" id="IPR004568">
    <property type="entry name" value="Ppantetheine-prot_Trfase_dom"/>
</dbReference>
<dbReference type="Pfam" id="PF01648">
    <property type="entry name" value="ACPS"/>
    <property type="match status" value="1"/>
</dbReference>
<keyword evidence="3 8" id="KW-0479">Metal-binding</keyword>
<dbReference type="SUPFAM" id="SSF56214">
    <property type="entry name" value="4'-phosphopantetheinyl transferase"/>
    <property type="match status" value="1"/>
</dbReference>
<proteinExistence type="inferred from homology"/>
<keyword evidence="2 8" id="KW-0808">Transferase</keyword>